<dbReference type="InterPro" id="IPR036318">
    <property type="entry name" value="FAD-bd_PCMH-like_sf"/>
</dbReference>
<dbReference type="Gene3D" id="3.30.465.10">
    <property type="match status" value="1"/>
</dbReference>
<accession>A0A8I2YGT0</accession>
<keyword evidence="2" id="KW-1185">Reference proteome</keyword>
<protein>
    <recommendedName>
        <fullName evidence="3">FAD-binding PCMH-type domain-containing protein</fullName>
    </recommendedName>
</protein>
<evidence type="ECO:0000313" key="1">
    <source>
        <dbReference type="EMBL" id="KAG6371794.1"/>
    </source>
</evidence>
<proteinExistence type="predicted"/>
<gene>
    <name evidence="1" type="ORF">JVT61DRAFT_9149</name>
</gene>
<comment type="caution">
    <text evidence="1">The sequence shown here is derived from an EMBL/GenBank/DDBJ whole genome shotgun (WGS) entry which is preliminary data.</text>
</comment>
<reference evidence="1" key="1">
    <citation type="submission" date="2021-03" db="EMBL/GenBank/DDBJ databases">
        <title>Evolutionary innovations through gain and loss of genes in the ectomycorrhizal Boletales.</title>
        <authorList>
            <person name="Wu G."/>
            <person name="Miyauchi S."/>
            <person name="Morin E."/>
            <person name="Yang Z.-L."/>
            <person name="Xu J."/>
            <person name="Martin F.M."/>
        </authorList>
    </citation>
    <scope>NUCLEOTIDE SEQUENCE</scope>
    <source>
        <strain evidence="1">BR01</strain>
    </source>
</reference>
<dbReference type="Proteomes" id="UP000683000">
    <property type="component" value="Unassembled WGS sequence"/>
</dbReference>
<dbReference type="GO" id="GO:0050660">
    <property type="term" value="F:flavin adenine dinucleotide binding"/>
    <property type="evidence" value="ECO:0007669"/>
    <property type="project" value="InterPro"/>
</dbReference>
<dbReference type="AlphaFoldDB" id="A0A8I2YGT0"/>
<evidence type="ECO:0000313" key="2">
    <source>
        <dbReference type="Proteomes" id="UP000683000"/>
    </source>
</evidence>
<dbReference type="OrthoDB" id="9983560at2759"/>
<dbReference type="SUPFAM" id="SSF56176">
    <property type="entry name" value="FAD-binding/transporter-associated domain-like"/>
    <property type="match status" value="1"/>
</dbReference>
<name>A0A8I2YGT0_9AGAM</name>
<sequence>MFGSGFDSTSHPLLVSKYPTNPRRIVKGQQIREARTGIILTNTISTPVASALFATPNHATLHPGREILLGLPERNFWKAAPDIASLGCMLSNYKSDVAREGFASALLWPNWESCSYDNGCALNCSDPQPVCGVACHQGTTSPFSIAISSAQDASNVIKWATANNVKLTIQNTGSSTTRVPALTIGAGAQLSSIYEVAGQQNVSAVLGACPTVGVAGGYLQAGGHAV</sequence>
<organism evidence="1 2">
    <name type="scientific">Boletus reticuloceps</name>
    <dbReference type="NCBI Taxonomy" id="495285"/>
    <lineage>
        <taxon>Eukaryota</taxon>
        <taxon>Fungi</taxon>
        <taxon>Dikarya</taxon>
        <taxon>Basidiomycota</taxon>
        <taxon>Agaricomycotina</taxon>
        <taxon>Agaricomycetes</taxon>
        <taxon>Agaricomycetidae</taxon>
        <taxon>Boletales</taxon>
        <taxon>Boletineae</taxon>
        <taxon>Boletaceae</taxon>
        <taxon>Boletoideae</taxon>
        <taxon>Boletus</taxon>
    </lineage>
</organism>
<dbReference type="InterPro" id="IPR016169">
    <property type="entry name" value="FAD-bd_PCMH_sub2"/>
</dbReference>
<dbReference type="EMBL" id="JAGFBS010000032">
    <property type="protein sequence ID" value="KAG6371794.1"/>
    <property type="molecule type" value="Genomic_DNA"/>
</dbReference>
<evidence type="ECO:0008006" key="3">
    <source>
        <dbReference type="Google" id="ProtNLM"/>
    </source>
</evidence>